<evidence type="ECO:0000313" key="1">
    <source>
        <dbReference type="EMBL" id="GAH45109.1"/>
    </source>
</evidence>
<dbReference type="AlphaFoldDB" id="X1GU30"/>
<protein>
    <recommendedName>
        <fullName evidence="2">DUF4258 domain-containing protein</fullName>
    </recommendedName>
</protein>
<sequence>MEYHMVNKVDKEKVLSAYKKKVLFTVHALNQMNLSERMISKDEVYEIIENGEVIEEYKDNTRGYSCLISGKTME</sequence>
<organism evidence="1">
    <name type="scientific">marine sediment metagenome</name>
    <dbReference type="NCBI Taxonomy" id="412755"/>
    <lineage>
        <taxon>unclassified sequences</taxon>
        <taxon>metagenomes</taxon>
        <taxon>ecological metagenomes</taxon>
    </lineage>
</organism>
<comment type="caution">
    <text evidence="1">The sequence shown here is derived from an EMBL/GenBank/DDBJ whole genome shotgun (WGS) entry which is preliminary data.</text>
</comment>
<feature type="non-terminal residue" evidence="1">
    <location>
        <position position="74"/>
    </location>
</feature>
<accession>X1GU30</accession>
<proteinExistence type="predicted"/>
<dbReference type="Pfam" id="PF14076">
    <property type="entry name" value="DUF4258"/>
    <property type="match status" value="1"/>
</dbReference>
<gene>
    <name evidence="1" type="ORF">S03H2_19367</name>
</gene>
<dbReference type="EMBL" id="BARU01010111">
    <property type="protein sequence ID" value="GAH45109.1"/>
    <property type="molecule type" value="Genomic_DNA"/>
</dbReference>
<dbReference type="InterPro" id="IPR025354">
    <property type="entry name" value="DUF4258"/>
</dbReference>
<name>X1GU30_9ZZZZ</name>
<reference evidence="1" key="1">
    <citation type="journal article" date="2014" name="Front. Microbiol.">
        <title>High frequency of phylogenetically diverse reductive dehalogenase-homologous genes in deep subseafloor sedimentary metagenomes.</title>
        <authorList>
            <person name="Kawai M."/>
            <person name="Futagami T."/>
            <person name="Toyoda A."/>
            <person name="Takaki Y."/>
            <person name="Nishi S."/>
            <person name="Hori S."/>
            <person name="Arai W."/>
            <person name="Tsubouchi T."/>
            <person name="Morono Y."/>
            <person name="Uchiyama I."/>
            <person name="Ito T."/>
            <person name="Fujiyama A."/>
            <person name="Inagaki F."/>
            <person name="Takami H."/>
        </authorList>
    </citation>
    <scope>NUCLEOTIDE SEQUENCE</scope>
    <source>
        <strain evidence="1">Expedition CK06-06</strain>
    </source>
</reference>
<evidence type="ECO:0008006" key="2">
    <source>
        <dbReference type="Google" id="ProtNLM"/>
    </source>
</evidence>